<evidence type="ECO:0000313" key="2">
    <source>
        <dbReference type="Proteomes" id="UP000250266"/>
    </source>
</evidence>
<dbReference type="EMBL" id="KV744961">
    <property type="protein sequence ID" value="OCK80393.1"/>
    <property type="molecule type" value="Genomic_DNA"/>
</dbReference>
<evidence type="ECO:0000313" key="1">
    <source>
        <dbReference type="EMBL" id="OCK80393.1"/>
    </source>
</evidence>
<sequence>MYRINLGAIDGGYQEAFTTFTRFLSNPYFSRVWVLQEIAVSTQAFLCCGATEIEWPAFNRFAFICRQNFQQLRHSARYVQVVHAPSYAVFNLRLGPRNQRCFFTVSNCTSHILPPDFRHHIFVLL</sequence>
<gene>
    <name evidence="1" type="ORF">K432DRAFT_297766</name>
</gene>
<name>A0A8E2EAS0_9PEZI</name>
<protein>
    <recommendedName>
        <fullName evidence="3">Heterokaryon incompatibility domain-containing protein</fullName>
    </recommendedName>
</protein>
<proteinExistence type="predicted"/>
<keyword evidence="2" id="KW-1185">Reference proteome</keyword>
<dbReference type="Proteomes" id="UP000250266">
    <property type="component" value="Unassembled WGS sequence"/>
</dbReference>
<organism evidence="1 2">
    <name type="scientific">Lepidopterella palustris CBS 459.81</name>
    <dbReference type="NCBI Taxonomy" id="1314670"/>
    <lineage>
        <taxon>Eukaryota</taxon>
        <taxon>Fungi</taxon>
        <taxon>Dikarya</taxon>
        <taxon>Ascomycota</taxon>
        <taxon>Pezizomycotina</taxon>
        <taxon>Dothideomycetes</taxon>
        <taxon>Pleosporomycetidae</taxon>
        <taxon>Mytilinidiales</taxon>
        <taxon>Argynnaceae</taxon>
        <taxon>Lepidopterella</taxon>
    </lineage>
</organism>
<reference evidence="1 2" key="1">
    <citation type="journal article" date="2016" name="Nat. Commun.">
        <title>Ectomycorrhizal ecology is imprinted in the genome of the dominant symbiotic fungus Cenococcum geophilum.</title>
        <authorList>
            <consortium name="DOE Joint Genome Institute"/>
            <person name="Peter M."/>
            <person name="Kohler A."/>
            <person name="Ohm R.A."/>
            <person name="Kuo A."/>
            <person name="Krutzmann J."/>
            <person name="Morin E."/>
            <person name="Arend M."/>
            <person name="Barry K.W."/>
            <person name="Binder M."/>
            <person name="Choi C."/>
            <person name="Clum A."/>
            <person name="Copeland A."/>
            <person name="Grisel N."/>
            <person name="Haridas S."/>
            <person name="Kipfer T."/>
            <person name="LaButti K."/>
            <person name="Lindquist E."/>
            <person name="Lipzen A."/>
            <person name="Maire R."/>
            <person name="Meier B."/>
            <person name="Mihaltcheva S."/>
            <person name="Molinier V."/>
            <person name="Murat C."/>
            <person name="Poggeler S."/>
            <person name="Quandt C.A."/>
            <person name="Sperisen C."/>
            <person name="Tritt A."/>
            <person name="Tisserant E."/>
            <person name="Crous P.W."/>
            <person name="Henrissat B."/>
            <person name="Nehls U."/>
            <person name="Egli S."/>
            <person name="Spatafora J.W."/>
            <person name="Grigoriev I.V."/>
            <person name="Martin F.M."/>
        </authorList>
    </citation>
    <scope>NUCLEOTIDE SEQUENCE [LARGE SCALE GENOMIC DNA]</scope>
    <source>
        <strain evidence="1 2">CBS 459.81</strain>
    </source>
</reference>
<dbReference type="AlphaFoldDB" id="A0A8E2EAS0"/>
<accession>A0A8E2EAS0</accession>
<evidence type="ECO:0008006" key="3">
    <source>
        <dbReference type="Google" id="ProtNLM"/>
    </source>
</evidence>
<dbReference type="OrthoDB" id="5416609at2759"/>